<dbReference type="PROSITE" id="PS01278">
    <property type="entry name" value="MTTASE_RADICAL"/>
    <property type="match status" value="1"/>
</dbReference>
<evidence type="ECO:0000313" key="13">
    <source>
        <dbReference type="EMBL" id="PIT89852.1"/>
    </source>
</evidence>
<proteinExistence type="predicted"/>
<dbReference type="EMBL" id="PFBP01000028">
    <property type="protein sequence ID" value="PIT89852.1"/>
    <property type="molecule type" value="Genomic_DNA"/>
</dbReference>
<keyword evidence="8" id="KW-0411">Iron-sulfur</keyword>
<name>A0A2M6WAL9_9BACT</name>
<dbReference type="PANTHER" id="PTHR43020:SF2">
    <property type="entry name" value="MITOCHONDRIAL TRNA METHYLTHIOTRANSFERASE CDK5RAP1"/>
    <property type="match status" value="1"/>
</dbReference>
<dbReference type="InterPro" id="IPR006638">
    <property type="entry name" value="Elp3/MiaA/NifB-like_rSAM"/>
</dbReference>
<protein>
    <recommendedName>
        <fullName evidence="9">tRNA-2-methylthio-N(6)-dimethylallyladenosine synthase</fullName>
        <ecNumber evidence="9">2.8.4.3</ecNumber>
    </recommendedName>
</protein>
<comment type="caution">
    <text evidence="13">The sequence shown here is derived from an EMBL/GenBank/DDBJ whole genome shotgun (WGS) entry which is preliminary data.</text>
</comment>
<evidence type="ECO:0000256" key="1">
    <source>
        <dbReference type="ARBA" id="ARBA00001966"/>
    </source>
</evidence>
<dbReference type="GO" id="GO:0005829">
    <property type="term" value="C:cytosol"/>
    <property type="evidence" value="ECO:0007669"/>
    <property type="project" value="TreeGrafter"/>
</dbReference>
<evidence type="ECO:0000259" key="10">
    <source>
        <dbReference type="PROSITE" id="PS50926"/>
    </source>
</evidence>
<feature type="domain" description="MTTase N-terminal" evidence="11">
    <location>
        <begin position="1"/>
        <end position="130"/>
    </location>
</feature>
<comment type="function">
    <text evidence="2">Catalyzes the methylthiolation of N6-(dimethylallyl)adenosine (i(6)A), leading to the formation of 2-methylthio-N6-(dimethylallyl)adenosine (ms(2)i(6)A) at position 37 in tRNAs that read codons beginning with uridine.</text>
</comment>
<dbReference type="InterPro" id="IPR058240">
    <property type="entry name" value="rSAM_sf"/>
</dbReference>
<dbReference type="PROSITE" id="PS51449">
    <property type="entry name" value="MTTASE_N"/>
    <property type="match status" value="1"/>
</dbReference>
<dbReference type="GO" id="GO:0051539">
    <property type="term" value="F:4 iron, 4 sulfur cluster binding"/>
    <property type="evidence" value="ECO:0007669"/>
    <property type="project" value="UniProtKB-KW"/>
</dbReference>
<keyword evidence="7" id="KW-0408">Iron</keyword>
<dbReference type="GO" id="GO:0035597">
    <property type="term" value="F:tRNA-2-methylthio-N(6)-dimethylallyladenosine(37) synthase activity"/>
    <property type="evidence" value="ECO:0007669"/>
    <property type="project" value="UniProtKB-EC"/>
</dbReference>
<dbReference type="Proteomes" id="UP000231464">
    <property type="component" value="Unassembled WGS sequence"/>
</dbReference>
<dbReference type="Pfam" id="PF00919">
    <property type="entry name" value="UPF0004"/>
    <property type="match status" value="1"/>
</dbReference>
<evidence type="ECO:0000256" key="2">
    <source>
        <dbReference type="ARBA" id="ARBA00003234"/>
    </source>
</evidence>
<keyword evidence="6" id="KW-0479">Metal-binding</keyword>
<accession>A0A2M6WAL9</accession>
<dbReference type="InterPro" id="IPR005839">
    <property type="entry name" value="Methylthiotransferase"/>
</dbReference>
<dbReference type="PROSITE" id="PS51918">
    <property type="entry name" value="RADICAL_SAM"/>
    <property type="match status" value="1"/>
</dbReference>
<dbReference type="InterPro" id="IPR013848">
    <property type="entry name" value="Methylthiotransferase_N"/>
</dbReference>
<dbReference type="Pfam" id="PF01938">
    <property type="entry name" value="TRAM"/>
    <property type="match status" value="1"/>
</dbReference>
<dbReference type="EC" id="2.8.4.3" evidence="9"/>
<dbReference type="Pfam" id="PF04055">
    <property type="entry name" value="Radical_SAM"/>
    <property type="match status" value="1"/>
</dbReference>
<reference evidence="14" key="1">
    <citation type="submission" date="2017-09" db="EMBL/GenBank/DDBJ databases">
        <title>Depth-based differentiation of microbial function through sediment-hosted aquifers and enrichment of novel symbionts in the deep terrestrial subsurface.</title>
        <authorList>
            <person name="Probst A.J."/>
            <person name="Ladd B."/>
            <person name="Jarett J.K."/>
            <person name="Geller-Mcgrath D.E."/>
            <person name="Sieber C.M.K."/>
            <person name="Emerson J.B."/>
            <person name="Anantharaman K."/>
            <person name="Thomas B.C."/>
            <person name="Malmstrom R."/>
            <person name="Stieglmeier M."/>
            <person name="Klingl A."/>
            <person name="Woyke T."/>
            <person name="Ryan C.M."/>
            <person name="Banfield J.F."/>
        </authorList>
    </citation>
    <scope>NUCLEOTIDE SEQUENCE [LARGE SCALE GENOMIC DNA]</scope>
</reference>
<evidence type="ECO:0000256" key="9">
    <source>
        <dbReference type="ARBA" id="ARBA00033765"/>
    </source>
</evidence>
<dbReference type="InterPro" id="IPR007197">
    <property type="entry name" value="rSAM"/>
</dbReference>
<evidence type="ECO:0000259" key="12">
    <source>
        <dbReference type="PROSITE" id="PS51918"/>
    </source>
</evidence>
<dbReference type="PROSITE" id="PS50926">
    <property type="entry name" value="TRAM"/>
    <property type="match status" value="1"/>
</dbReference>
<dbReference type="SFLD" id="SFLDG01061">
    <property type="entry name" value="methylthiotransferase"/>
    <property type="match status" value="1"/>
</dbReference>
<dbReference type="InterPro" id="IPR023404">
    <property type="entry name" value="rSAM_horseshoe"/>
</dbReference>
<evidence type="ECO:0000256" key="7">
    <source>
        <dbReference type="ARBA" id="ARBA00023004"/>
    </source>
</evidence>
<dbReference type="InterPro" id="IPR020612">
    <property type="entry name" value="Methylthiotransferase_CS"/>
</dbReference>
<dbReference type="SFLD" id="SFLDS00029">
    <property type="entry name" value="Radical_SAM"/>
    <property type="match status" value="1"/>
</dbReference>
<dbReference type="GO" id="GO:0046872">
    <property type="term" value="F:metal ion binding"/>
    <property type="evidence" value="ECO:0007669"/>
    <property type="project" value="UniProtKB-KW"/>
</dbReference>
<keyword evidence="5" id="KW-0949">S-adenosyl-L-methionine</keyword>
<dbReference type="SUPFAM" id="SSF102114">
    <property type="entry name" value="Radical SAM enzymes"/>
    <property type="match status" value="1"/>
</dbReference>
<evidence type="ECO:0000256" key="8">
    <source>
        <dbReference type="ARBA" id="ARBA00023014"/>
    </source>
</evidence>
<evidence type="ECO:0000259" key="11">
    <source>
        <dbReference type="PROSITE" id="PS51449"/>
    </source>
</evidence>
<dbReference type="InterPro" id="IPR002792">
    <property type="entry name" value="TRAM_dom"/>
</dbReference>
<dbReference type="SFLD" id="SFLDG01082">
    <property type="entry name" value="B12-binding_domain_containing"/>
    <property type="match status" value="1"/>
</dbReference>
<gene>
    <name evidence="13" type="ORF">COU23_01745</name>
</gene>
<evidence type="ECO:0000256" key="3">
    <source>
        <dbReference type="ARBA" id="ARBA00022485"/>
    </source>
</evidence>
<comment type="cofactor">
    <cofactor evidence="1">
        <name>[4Fe-4S] cluster</name>
        <dbReference type="ChEBI" id="CHEBI:49883"/>
    </cofactor>
</comment>
<feature type="domain" description="TRAM" evidence="10">
    <location>
        <begin position="424"/>
        <end position="494"/>
    </location>
</feature>
<feature type="domain" description="Radical SAM core" evidence="12">
    <location>
        <begin position="153"/>
        <end position="421"/>
    </location>
</feature>
<keyword evidence="4" id="KW-0808">Transferase</keyword>
<dbReference type="PANTHER" id="PTHR43020">
    <property type="entry name" value="CDK5 REGULATORY SUBUNIT-ASSOCIATED PROTEIN 1"/>
    <property type="match status" value="1"/>
</dbReference>
<sequence length="495" mass="56382">MTYHLITFGCQMNYSDSERIDSVFENMNIKSAEKNKADILIFNLCSVRQRAVDKVWGMLKNIKTQKHRKHPSASLGTGKSTENTKIKKIIIILTGCILPADKDKLKDKVDLILDIKNLVSWPNIIRDYFFTNYKLRITNYEPFKSYFSITPKHSSPFTAYIPIMTGCDNFCSYCAVPYTRGKEYSRPAEEILKEVNKLCVQGYREIILLGQNVNSYQSFMSFPPPIVVEGRLQRESPGTSNCLFAGIPACAVMTKDDVVNFPILLKLIDSIPGNYWLSFLTSHPKDMSEELINCFKECKHLMPYLHLPLQSGSDKTLKAMNRKYTAEQYVKLIHKIRKRFVNNSYIAISTDIIVGFPGETKKDFEATAALMKKIKFDMAYLAEYSPRPGTAAAKLKDNVSSAEKIKRKNYLNEILKKTALENNQKLVGQTISILAESIKDNFAFGRTNMMKNVRIKLDTKSTESIKTQKILIGQFVKIKIIKAGPWGLEGEMVKK</sequence>
<evidence type="ECO:0000256" key="4">
    <source>
        <dbReference type="ARBA" id="ARBA00022679"/>
    </source>
</evidence>
<evidence type="ECO:0000256" key="6">
    <source>
        <dbReference type="ARBA" id="ARBA00022723"/>
    </source>
</evidence>
<dbReference type="Gene3D" id="3.40.50.12160">
    <property type="entry name" value="Methylthiotransferase, N-terminal domain"/>
    <property type="match status" value="1"/>
</dbReference>
<dbReference type="Gene3D" id="3.80.30.20">
    <property type="entry name" value="tm_1862 like domain"/>
    <property type="match status" value="1"/>
</dbReference>
<dbReference type="AlphaFoldDB" id="A0A2M6WAL9"/>
<dbReference type="InterPro" id="IPR038135">
    <property type="entry name" value="Methylthiotransferase_N_sf"/>
</dbReference>
<evidence type="ECO:0000313" key="14">
    <source>
        <dbReference type="Proteomes" id="UP000231464"/>
    </source>
</evidence>
<evidence type="ECO:0000256" key="5">
    <source>
        <dbReference type="ARBA" id="ARBA00022691"/>
    </source>
</evidence>
<keyword evidence="3" id="KW-0004">4Fe-4S</keyword>
<dbReference type="SMART" id="SM00729">
    <property type="entry name" value="Elp3"/>
    <property type="match status" value="1"/>
</dbReference>
<organism evidence="13 14">
    <name type="scientific">Candidatus Kuenenbacteria bacterium CG10_big_fil_rev_8_21_14_0_10_36_11</name>
    <dbReference type="NCBI Taxonomy" id="1974618"/>
    <lineage>
        <taxon>Bacteria</taxon>
        <taxon>Candidatus Kueneniibacteriota</taxon>
    </lineage>
</organism>